<dbReference type="InterPro" id="IPR007219">
    <property type="entry name" value="XnlR_reg_dom"/>
</dbReference>
<dbReference type="InParanoid" id="A0A165AA25"/>
<dbReference type="CDD" id="cd12148">
    <property type="entry name" value="fungal_TF_MHR"/>
    <property type="match status" value="1"/>
</dbReference>
<evidence type="ECO:0000256" key="5">
    <source>
        <dbReference type="ARBA" id="ARBA00023242"/>
    </source>
</evidence>
<dbReference type="SMART" id="SM00066">
    <property type="entry name" value="GAL4"/>
    <property type="match status" value="1"/>
</dbReference>
<accession>A0A165AA25</accession>
<organism evidence="7 8">
    <name type="scientific">Xylona heveae (strain CBS 132557 / TC161)</name>
    <dbReference type="NCBI Taxonomy" id="1328760"/>
    <lineage>
        <taxon>Eukaryota</taxon>
        <taxon>Fungi</taxon>
        <taxon>Dikarya</taxon>
        <taxon>Ascomycota</taxon>
        <taxon>Pezizomycotina</taxon>
        <taxon>Xylonomycetes</taxon>
        <taxon>Xylonales</taxon>
        <taxon>Xylonaceae</taxon>
        <taxon>Xylona</taxon>
    </lineage>
</organism>
<evidence type="ECO:0000256" key="2">
    <source>
        <dbReference type="ARBA" id="ARBA00022723"/>
    </source>
</evidence>
<dbReference type="AlphaFoldDB" id="A0A165AA25"/>
<dbReference type="Pfam" id="PF04082">
    <property type="entry name" value="Fungal_trans"/>
    <property type="match status" value="1"/>
</dbReference>
<keyword evidence="4" id="KW-0804">Transcription</keyword>
<keyword evidence="3" id="KW-0805">Transcription regulation</keyword>
<dbReference type="GO" id="GO:0005634">
    <property type="term" value="C:nucleus"/>
    <property type="evidence" value="ECO:0007669"/>
    <property type="project" value="UniProtKB-SubCell"/>
</dbReference>
<dbReference type="GO" id="GO:0006351">
    <property type="term" value="P:DNA-templated transcription"/>
    <property type="evidence" value="ECO:0007669"/>
    <property type="project" value="InterPro"/>
</dbReference>
<dbReference type="OMA" id="MLLYSMM"/>
<dbReference type="GO" id="GO:0008270">
    <property type="term" value="F:zinc ion binding"/>
    <property type="evidence" value="ECO:0007669"/>
    <property type="project" value="InterPro"/>
</dbReference>
<dbReference type="SMART" id="SM00906">
    <property type="entry name" value="Fungal_trans"/>
    <property type="match status" value="1"/>
</dbReference>
<dbReference type="OrthoDB" id="5426798at2759"/>
<dbReference type="EMBL" id="KV407463">
    <property type="protein sequence ID" value="KZF20154.1"/>
    <property type="molecule type" value="Genomic_DNA"/>
</dbReference>
<dbReference type="InterPro" id="IPR050815">
    <property type="entry name" value="TF_fung"/>
</dbReference>
<dbReference type="Gene3D" id="4.10.240.10">
    <property type="entry name" value="Zn(2)-C6 fungal-type DNA-binding domain"/>
    <property type="match status" value="1"/>
</dbReference>
<dbReference type="InterPro" id="IPR036864">
    <property type="entry name" value="Zn2-C6_fun-type_DNA-bd_sf"/>
</dbReference>
<dbReference type="PANTHER" id="PTHR47338">
    <property type="entry name" value="ZN(II)2CYS6 TRANSCRIPTION FACTOR (EUROFUNG)-RELATED"/>
    <property type="match status" value="1"/>
</dbReference>
<dbReference type="GeneID" id="28895121"/>
<dbReference type="GO" id="GO:0003677">
    <property type="term" value="F:DNA binding"/>
    <property type="evidence" value="ECO:0007669"/>
    <property type="project" value="InterPro"/>
</dbReference>
<proteinExistence type="predicted"/>
<name>A0A165AA25_XYLHT</name>
<dbReference type="STRING" id="1328760.A0A165AA25"/>
<evidence type="ECO:0000256" key="4">
    <source>
        <dbReference type="ARBA" id="ARBA00023163"/>
    </source>
</evidence>
<dbReference type="CDD" id="cd00067">
    <property type="entry name" value="GAL4"/>
    <property type="match status" value="1"/>
</dbReference>
<dbReference type="GO" id="GO:0000981">
    <property type="term" value="F:DNA-binding transcription factor activity, RNA polymerase II-specific"/>
    <property type="evidence" value="ECO:0007669"/>
    <property type="project" value="InterPro"/>
</dbReference>
<dbReference type="PROSITE" id="PS50048">
    <property type="entry name" value="ZN2_CY6_FUNGAL_2"/>
    <property type="match status" value="1"/>
</dbReference>
<evidence type="ECO:0000313" key="7">
    <source>
        <dbReference type="EMBL" id="KZF20154.1"/>
    </source>
</evidence>
<dbReference type="SUPFAM" id="SSF57701">
    <property type="entry name" value="Zn2/Cys6 DNA-binding domain"/>
    <property type="match status" value="1"/>
</dbReference>
<sequence length="660" mass="74573">MPSQEARRRTSTSGSRPRGIWTGAQFLPRFIAEHDVPGEGPCYFYDDGTHCKTVIDGEVVNAQWGVTKAGKPRKRLAVACLTCREKKIKCEPDFPKCVQCEKFGRECRFQNANFLAEKKKKMEGQLSPELSWGMLKGLGSDKMLPQRKGSSEGHFVYATKSPPRDLALTRTHSVFQLHVDPYQSDPELTGQLMEVYFLHINHQCLSLFPSTPFLLWAKTAKDKSDRDLMLLYTIMAVAAHLSPRQEHKSYAETFAGLSRCALERHWNKPSVQLCQSRLLMALYCFAEGQKAEAWEYAGSSLRTASALGLHSEYVPLGEMKVDDSLGYAHTSAAIKEVRRRTFWAVYLADRILSFDTCSPAILNDEDVFLRLPCRDDLFEDGVESSAPFFDNKIINSELCRSVNERNINPMGFLVQIASIYMEVARDVYRTVHCSVNSYKNNYESFYARAEQRLAEWRNSLPSPFIESSENLGRSIQDGRIGIYLGIHAVHFATVMKLNRYARGACLSSQSIRRNIFQAWQCSQRWLQIVRDLNQTKHMLPGRNASVIPPFVSFTTLTACDILSARGRVVDWRTILNGMNEGVALVGDVGVFWASPRMQAKAILGRIAELSRAVLNQSSDQADQVIFAMQFPLESKDNCPQDLDLVYSTPTAWYSDILPSP</sequence>
<evidence type="ECO:0000256" key="3">
    <source>
        <dbReference type="ARBA" id="ARBA00023015"/>
    </source>
</evidence>
<feature type="domain" description="Zn(2)-C6 fungal-type" evidence="6">
    <location>
        <begin position="79"/>
        <end position="109"/>
    </location>
</feature>
<reference evidence="7 8" key="1">
    <citation type="journal article" date="2016" name="Fungal Biol.">
        <title>The genome of Xylona heveae provides a window into fungal endophytism.</title>
        <authorList>
            <person name="Gazis R."/>
            <person name="Kuo A."/>
            <person name="Riley R."/>
            <person name="LaButti K."/>
            <person name="Lipzen A."/>
            <person name="Lin J."/>
            <person name="Amirebrahimi M."/>
            <person name="Hesse C.N."/>
            <person name="Spatafora J.W."/>
            <person name="Henrissat B."/>
            <person name="Hainaut M."/>
            <person name="Grigoriev I.V."/>
            <person name="Hibbett D.S."/>
        </authorList>
    </citation>
    <scope>NUCLEOTIDE SEQUENCE [LARGE SCALE GENOMIC DNA]</scope>
    <source>
        <strain evidence="7 8">TC161</strain>
    </source>
</reference>
<dbReference type="PANTHER" id="PTHR47338:SF11">
    <property type="entry name" value="ZN(II)2CYS6 TRANSCRIPTION FACTOR (EUROFUNG)"/>
    <property type="match status" value="1"/>
</dbReference>
<dbReference type="Pfam" id="PF00172">
    <property type="entry name" value="Zn_clus"/>
    <property type="match status" value="1"/>
</dbReference>
<keyword evidence="5" id="KW-0539">Nucleus</keyword>
<comment type="subcellular location">
    <subcellularLocation>
        <location evidence="1">Nucleus</location>
    </subcellularLocation>
</comment>
<dbReference type="Proteomes" id="UP000076632">
    <property type="component" value="Unassembled WGS sequence"/>
</dbReference>
<keyword evidence="2" id="KW-0479">Metal-binding</keyword>
<evidence type="ECO:0000256" key="1">
    <source>
        <dbReference type="ARBA" id="ARBA00004123"/>
    </source>
</evidence>
<evidence type="ECO:0000259" key="6">
    <source>
        <dbReference type="PROSITE" id="PS50048"/>
    </source>
</evidence>
<gene>
    <name evidence="7" type="ORF">L228DRAFT_213466</name>
</gene>
<dbReference type="PROSITE" id="PS00463">
    <property type="entry name" value="ZN2_CY6_FUNGAL_1"/>
    <property type="match status" value="1"/>
</dbReference>
<dbReference type="InterPro" id="IPR001138">
    <property type="entry name" value="Zn2Cys6_DnaBD"/>
</dbReference>
<evidence type="ECO:0000313" key="8">
    <source>
        <dbReference type="Proteomes" id="UP000076632"/>
    </source>
</evidence>
<keyword evidence="8" id="KW-1185">Reference proteome</keyword>
<protein>
    <recommendedName>
        <fullName evidence="6">Zn(2)-C6 fungal-type domain-containing protein</fullName>
    </recommendedName>
</protein>
<dbReference type="RefSeq" id="XP_018185709.1">
    <property type="nucleotide sequence ID" value="XM_018329984.1"/>
</dbReference>